<reference evidence="2" key="1">
    <citation type="journal article" date="2020" name="Nat. Commun.">
        <title>Genome sequence of the cluster root forming white lupin.</title>
        <authorList>
            <person name="Hufnagel B."/>
            <person name="Marques A."/>
            <person name="Soriano A."/>
            <person name="Marques L."/>
            <person name="Divol F."/>
            <person name="Doumas P."/>
            <person name="Sallet E."/>
            <person name="Mancinotti D."/>
            <person name="Carrere S."/>
            <person name="Marande W."/>
            <person name="Arribat S."/>
            <person name="Keller J."/>
            <person name="Huneau C."/>
            <person name="Blein T."/>
            <person name="Aime D."/>
            <person name="Laguerre M."/>
            <person name="Taylor J."/>
            <person name="Schubert V."/>
            <person name="Nelson M."/>
            <person name="Geu-Flores F."/>
            <person name="Crespi M."/>
            <person name="Gallardo-Guerrero K."/>
            <person name="Delaux P.-M."/>
            <person name="Salse J."/>
            <person name="Berges H."/>
            <person name="Guyot R."/>
            <person name="Gouzy J."/>
            <person name="Peret B."/>
        </authorList>
    </citation>
    <scope>NUCLEOTIDE SEQUENCE [LARGE SCALE GENOMIC DNA]</scope>
    <source>
        <strain evidence="2">cv. Amiga</strain>
    </source>
</reference>
<organism evidence="1 2">
    <name type="scientific">Lupinus albus</name>
    <name type="common">White lupine</name>
    <name type="synonym">Lupinus termis</name>
    <dbReference type="NCBI Taxonomy" id="3870"/>
    <lineage>
        <taxon>Eukaryota</taxon>
        <taxon>Viridiplantae</taxon>
        <taxon>Streptophyta</taxon>
        <taxon>Embryophyta</taxon>
        <taxon>Tracheophyta</taxon>
        <taxon>Spermatophyta</taxon>
        <taxon>Magnoliopsida</taxon>
        <taxon>eudicotyledons</taxon>
        <taxon>Gunneridae</taxon>
        <taxon>Pentapetalae</taxon>
        <taxon>rosids</taxon>
        <taxon>fabids</taxon>
        <taxon>Fabales</taxon>
        <taxon>Fabaceae</taxon>
        <taxon>Papilionoideae</taxon>
        <taxon>50 kb inversion clade</taxon>
        <taxon>genistoids sensu lato</taxon>
        <taxon>core genistoids</taxon>
        <taxon>Genisteae</taxon>
        <taxon>Lupinus</taxon>
    </lineage>
</organism>
<keyword evidence="2" id="KW-1185">Reference proteome</keyword>
<comment type="caution">
    <text evidence="1">The sequence shown here is derived from an EMBL/GenBank/DDBJ whole genome shotgun (WGS) entry which is preliminary data.</text>
</comment>
<evidence type="ECO:0000313" key="2">
    <source>
        <dbReference type="Proteomes" id="UP000447434"/>
    </source>
</evidence>
<dbReference type="OrthoDB" id="10629029at2759"/>
<evidence type="ECO:0000313" key="1">
    <source>
        <dbReference type="EMBL" id="KAE9595905.1"/>
    </source>
</evidence>
<name>A0A6A4P040_LUPAL</name>
<protein>
    <submittedName>
        <fullName evidence="1">Uncharacterized protein</fullName>
    </submittedName>
</protein>
<dbReference type="EMBL" id="WOCE01000017">
    <property type="protein sequence ID" value="KAE9595905.1"/>
    <property type="molecule type" value="Genomic_DNA"/>
</dbReference>
<proteinExistence type="predicted"/>
<accession>A0A6A4P040</accession>
<sequence>MASTKSPFYTVEIEEPSHCTFPQNCPLSECFYVNFSYTHNVHIRNITTPNTTSFNDNFFIPWIVLCDCDDFELMDPDSVPMACLYATFSSSPFSLDLLDSILLHMGEYSRYMIEHNNEGYSILEMNVIVEVNTFMD</sequence>
<gene>
    <name evidence="1" type="ORF">Lalb_Chr17g0343691</name>
</gene>
<dbReference type="AlphaFoldDB" id="A0A6A4P040"/>
<dbReference type="Proteomes" id="UP000447434">
    <property type="component" value="Chromosome 17"/>
</dbReference>